<name>A0A7J0BG80_9BACT</name>
<dbReference type="Proteomes" id="UP000503840">
    <property type="component" value="Unassembled WGS sequence"/>
</dbReference>
<sequence length="166" mass="18185">MNRIRKILSALVVSAVLVLAASAGFAGVPEGFVPAYANETEQVKIVEYIPKGETVEAWSEMYTFLVLKQVNAAQYVSFARNLGEQLQVSCEGATLRGQHMDAQKMYLLAFECPDASIAKGQSESMVGMVRPYKQNVLSVQYARRGEKGTPPDSAAMLGKLHELVRK</sequence>
<keyword evidence="1" id="KW-0732">Signal</keyword>
<reference evidence="2 3" key="1">
    <citation type="submission" date="2020-05" db="EMBL/GenBank/DDBJ databases">
        <title>Draft genome sequence of Desulfovibrio sp. strain HN2T.</title>
        <authorList>
            <person name="Ueno A."/>
            <person name="Tamazawa S."/>
            <person name="Tamamura S."/>
            <person name="Murakami T."/>
            <person name="Kiyama T."/>
            <person name="Inomata H."/>
            <person name="Amano Y."/>
            <person name="Miyakawa K."/>
            <person name="Tamaki H."/>
            <person name="Naganuma T."/>
            <person name="Kaneko K."/>
        </authorList>
    </citation>
    <scope>NUCLEOTIDE SEQUENCE [LARGE SCALE GENOMIC DNA]</scope>
    <source>
        <strain evidence="2 3">HN2</strain>
    </source>
</reference>
<evidence type="ECO:0000313" key="3">
    <source>
        <dbReference type="Proteomes" id="UP000503840"/>
    </source>
</evidence>
<dbReference type="EMBL" id="BLVO01000004">
    <property type="protein sequence ID" value="GFM32211.1"/>
    <property type="molecule type" value="Genomic_DNA"/>
</dbReference>
<dbReference type="AlphaFoldDB" id="A0A7J0BG80"/>
<accession>A0A7J0BG80</accession>
<proteinExistence type="predicted"/>
<dbReference type="RefSeq" id="WP_174403889.1">
    <property type="nucleotide sequence ID" value="NZ_BLVO01000004.1"/>
</dbReference>
<comment type="caution">
    <text evidence="2">The sequence shown here is derived from an EMBL/GenBank/DDBJ whole genome shotgun (WGS) entry which is preliminary data.</text>
</comment>
<protein>
    <submittedName>
        <fullName evidence="2">Uncharacterized protein</fullName>
    </submittedName>
</protein>
<feature type="signal peptide" evidence="1">
    <location>
        <begin position="1"/>
        <end position="26"/>
    </location>
</feature>
<keyword evidence="3" id="KW-1185">Reference proteome</keyword>
<evidence type="ECO:0000256" key="1">
    <source>
        <dbReference type="SAM" id="SignalP"/>
    </source>
</evidence>
<evidence type="ECO:0000313" key="2">
    <source>
        <dbReference type="EMBL" id="GFM32211.1"/>
    </source>
</evidence>
<feature type="chain" id="PRO_5029666811" evidence="1">
    <location>
        <begin position="27"/>
        <end position="166"/>
    </location>
</feature>
<organism evidence="2 3">
    <name type="scientific">Desulfovibrio subterraneus</name>
    <dbReference type="NCBI Taxonomy" id="2718620"/>
    <lineage>
        <taxon>Bacteria</taxon>
        <taxon>Pseudomonadati</taxon>
        <taxon>Thermodesulfobacteriota</taxon>
        <taxon>Desulfovibrionia</taxon>
        <taxon>Desulfovibrionales</taxon>
        <taxon>Desulfovibrionaceae</taxon>
        <taxon>Desulfovibrio</taxon>
    </lineage>
</organism>
<gene>
    <name evidence="2" type="ORF">DSM101010T_05760</name>
</gene>